<evidence type="ECO:0000313" key="9">
    <source>
        <dbReference type="EMBL" id="QTE21685.1"/>
    </source>
</evidence>
<dbReference type="Proteomes" id="UP000663920">
    <property type="component" value="Chromosome"/>
</dbReference>
<feature type="domain" description="Aldehyde dehydrogenase" evidence="8">
    <location>
        <begin position="301"/>
        <end position="356"/>
    </location>
</feature>
<dbReference type="PANTHER" id="PTHR11063">
    <property type="entry name" value="GLUTAMATE SEMIALDEHYDE DEHYDROGENASE"/>
    <property type="match status" value="1"/>
</dbReference>
<dbReference type="InterPro" id="IPR000965">
    <property type="entry name" value="GPR_dom"/>
</dbReference>
<dbReference type="EC" id="1.2.1.41" evidence="7"/>
<reference evidence="9 10" key="1">
    <citation type="submission" date="2021-03" db="EMBL/GenBank/DDBJ databases">
        <title>Complete genome of Polaribacter_sp.SM13.</title>
        <authorList>
            <person name="Jeong S.W."/>
            <person name="Bae J.W."/>
        </authorList>
    </citation>
    <scope>NUCLEOTIDE SEQUENCE [LARGE SCALE GENOMIC DNA]</scope>
    <source>
        <strain evidence="9 10">SM13</strain>
    </source>
</reference>
<evidence type="ECO:0000256" key="2">
    <source>
        <dbReference type="ARBA" id="ARBA00022605"/>
    </source>
</evidence>
<feature type="domain" description="Aldehyde dehydrogenase" evidence="8">
    <location>
        <begin position="8"/>
        <end position="262"/>
    </location>
</feature>
<dbReference type="Gene3D" id="3.40.605.10">
    <property type="entry name" value="Aldehyde Dehydrogenase, Chain A, domain 1"/>
    <property type="match status" value="1"/>
</dbReference>
<evidence type="ECO:0000256" key="6">
    <source>
        <dbReference type="ARBA" id="ARBA00049024"/>
    </source>
</evidence>
<organism evidence="9 10">
    <name type="scientific">Polaribacter cellanae</name>
    <dbReference type="NCBI Taxonomy" id="2818493"/>
    <lineage>
        <taxon>Bacteria</taxon>
        <taxon>Pseudomonadati</taxon>
        <taxon>Bacteroidota</taxon>
        <taxon>Flavobacteriia</taxon>
        <taxon>Flavobacteriales</taxon>
        <taxon>Flavobacteriaceae</taxon>
    </lineage>
</organism>
<comment type="function">
    <text evidence="7">Catalyzes the NADPH-dependent reduction of L-glutamate 5-phosphate into L-glutamate 5-semialdehyde and phosphate. The product spontaneously undergoes cyclization to form 1-pyrroline-5-carboxylate.</text>
</comment>
<dbReference type="PANTHER" id="PTHR11063:SF8">
    <property type="entry name" value="DELTA-1-PYRROLINE-5-CARBOXYLATE SYNTHASE"/>
    <property type="match status" value="1"/>
</dbReference>
<dbReference type="NCBIfam" id="TIGR00407">
    <property type="entry name" value="proA"/>
    <property type="match status" value="1"/>
</dbReference>
<keyword evidence="10" id="KW-1185">Reference proteome</keyword>
<evidence type="ECO:0000313" key="10">
    <source>
        <dbReference type="Proteomes" id="UP000663920"/>
    </source>
</evidence>
<dbReference type="InterPro" id="IPR015590">
    <property type="entry name" value="Aldehyde_DH_dom"/>
</dbReference>
<dbReference type="InterPro" id="IPR016163">
    <property type="entry name" value="Ald_DH_C"/>
</dbReference>
<dbReference type="InterPro" id="IPR016162">
    <property type="entry name" value="Ald_DH_N"/>
</dbReference>
<dbReference type="NCBIfam" id="NF001221">
    <property type="entry name" value="PRK00197.1"/>
    <property type="match status" value="1"/>
</dbReference>
<comment type="similarity">
    <text evidence="7">Belongs to the gamma-glutamyl phosphate reductase family.</text>
</comment>
<evidence type="ECO:0000256" key="4">
    <source>
        <dbReference type="ARBA" id="ARBA00022857"/>
    </source>
</evidence>
<keyword evidence="2 7" id="KW-0028">Amino-acid biosynthesis</keyword>
<evidence type="ECO:0000256" key="7">
    <source>
        <dbReference type="HAMAP-Rule" id="MF_00412"/>
    </source>
</evidence>
<evidence type="ECO:0000256" key="1">
    <source>
        <dbReference type="ARBA" id="ARBA00004985"/>
    </source>
</evidence>
<keyword evidence="5 7" id="KW-0560">Oxidoreductase</keyword>
<dbReference type="AlphaFoldDB" id="A0A975CM08"/>
<sequence length="399" mass="44798">MELLTSEIKNNVINSMISLIKEHKDELLQANKKDLEAFKKEDQAMYDRLIINHKKIEGMVQALQEVMEQEDPVNKVISDKNLKNGLKVTNKTAPFGTIMIIYESRPDVTVEATVLAFKANNKILLKGGKEAIESNAAIVQLWHKALLDNNLDSKHIQLLNMNRQETQEFLKTPTEPLDLIVPRGGEKLIQFVKEHAKCAVLVSGRGNNFLYIDKNANWKSTLEVILNAKTDKISACNALDKILIDKNIPEFENKLKELYSVLEENNVKVLVDKSTKEVLPEATSIIEDAIWYQEFLELKCCIGTVQNLAEAIAKINKYSGGHSASIMTNDNKTAKQFMEEVDCAAVYLNASTRFTDGGQMGVGAELAISTDKLHHRGPLGLKELVTNKYYVFGEGHVRQ</sequence>
<protein>
    <recommendedName>
        <fullName evidence="7">Gamma-glutamyl phosphate reductase</fullName>
        <shortName evidence="7">GPR</shortName>
        <ecNumber evidence="7">1.2.1.41</ecNumber>
    </recommendedName>
    <alternativeName>
        <fullName evidence="7">Glutamate-5-semialdehyde dehydrogenase</fullName>
    </alternativeName>
    <alternativeName>
        <fullName evidence="7">Glutamyl-gamma-semialdehyde dehydrogenase</fullName>
        <shortName evidence="7">GSA dehydrogenase</shortName>
    </alternativeName>
</protein>
<dbReference type="SUPFAM" id="SSF53720">
    <property type="entry name" value="ALDH-like"/>
    <property type="match status" value="1"/>
</dbReference>
<dbReference type="Gene3D" id="3.40.309.10">
    <property type="entry name" value="Aldehyde Dehydrogenase, Chain A, domain 2"/>
    <property type="match status" value="1"/>
</dbReference>
<dbReference type="EMBL" id="CP071869">
    <property type="protein sequence ID" value="QTE21685.1"/>
    <property type="molecule type" value="Genomic_DNA"/>
</dbReference>
<gene>
    <name evidence="7" type="primary">proA</name>
    <name evidence="9" type="ORF">J3359_12750</name>
</gene>
<dbReference type="PIRSF" id="PIRSF000151">
    <property type="entry name" value="GPR"/>
    <property type="match status" value="1"/>
</dbReference>
<evidence type="ECO:0000256" key="5">
    <source>
        <dbReference type="ARBA" id="ARBA00023002"/>
    </source>
</evidence>
<dbReference type="KEGG" id="pcea:J3359_12750"/>
<evidence type="ECO:0000256" key="3">
    <source>
        <dbReference type="ARBA" id="ARBA00022650"/>
    </source>
</evidence>
<dbReference type="GO" id="GO:0004350">
    <property type="term" value="F:glutamate-5-semialdehyde dehydrogenase activity"/>
    <property type="evidence" value="ECO:0007669"/>
    <property type="project" value="UniProtKB-UniRule"/>
</dbReference>
<dbReference type="GO" id="GO:0055129">
    <property type="term" value="P:L-proline biosynthetic process"/>
    <property type="evidence" value="ECO:0007669"/>
    <property type="project" value="UniProtKB-UniRule"/>
</dbReference>
<name>A0A975CM08_9FLAO</name>
<comment type="catalytic activity">
    <reaction evidence="6 7">
        <text>L-glutamate 5-semialdehyde + phosphate + NADP(+) = L-glutamyl 5-phosphate + NADPH + H(+)</text>
        <dbReference type="Rhea" id="RHEA:19541"/>
        <dbReference type="ChEBI" id="CHEBI:15378"/>
        <dbReference type="ChEBI" id="CHEBI:43474"/>
        <dbReference type="ChEBI" id="CHEBI:57783"/>
        <dbReference type="ChEBI" id="CHEBI:58066"/>
        <dbReference type="ChEBI" id="CHEBI:58274"/>
        <dbReference type="ChEBI" id="CHEBI:58349"/>
        <dbReference type="EC" id="1.2.1.41"/>
    </reaction>
</comment>
<dbReference type="RefSeq" id="WP_208077237.1">
    <property type="nucleotide sequence ID" value="NZ_CP071869.1"/>
</dbReference>
<dbReference type="GO" id="GO:0005737">
    <property type="term" value="C:cytoplasm"/>
    <property type="evidence" value="ECO:0007669"/>
    <property type="project" value="UniProtKB-SubCell"/>
</dbReference>
<dbReference type="InterPro" id="IPR016161">
    <property type="entry name" value="Ald_DH/histidinol_DH"/>
</dbReference>
<dbReference type="HAMAP" id="MF_00412">
    <property type="entry name" value="ProA"/>
    <property type="match status" value="1"/>
</dbReference>
<accession>A0A975CM08</accession>
<comment type="pathway">
    <text evidence="1 7">Amino-acid biosynthesis; L-proline biosynthesis; L-glutamate 5-semialdehyde from L-glutamate: step 2/2.</text>
</comment>
<keyword evidence="7" id="KW-0963">Cytoplasm</keyword>
<dbReference type="Pfam" id="PF00171">
    <property type="entry name" value="Aldedh"/>
    <property type="match status" value="2"/>
</dbReference>
<proteinExistence type="inferred from homology"/>
<evidence type="ECO:0000259" key="8">
    <source>
        <dbReference type="Pfam" id="PF00171"/>
    </source>
</evidence>
<comment type="subcellular location">
    <subcellularLocation>
        <location evidence="7">Cytoplasm</location>
    </subcellularLocation>
</comment>
<dbReference type="CDD" id="cd07079">
    <property type="entry name" value="ALDH_F18-19_ProA-GPR"/>
    <property type="match status" value="1"/>
</dbReference>
<keyword evidence="3 7" id="KW-0641">Proline biosynthesis</keyword>
<keyword evidence="4 7" id="KW-0521">NADP</keyword>
<dbReference type="InterPro" id="IPR012134">
    <property type="entry name" value="Glu-5-SA_DH"/>
</dbReference>
<dbReference type="GO" id="GO:0050661">
    <property type="term" value="F:NADP binding"/>
    <property type="evidence" value="ECO:0007669"/>
    <property type="project" value="InterPro"/>
</dbReference>